<feature type="binding site" evidence="7">
    <location>
        <position position="60"/>
    </location>
    <ligand>
        <name>Zn(2+)</name>
        <dbReference type="ChEBI" id="CHEBI:29105"/>
        <label>1</label>
    </ligand>
</feature>
<dbReference type="CDD" id="cd07723">
    <property type="entry name" value="hydroxyacylglutathione_hydrolase_MBL-fold"/>
    <property type="match status" value="1"/>
</dbReference>
<gene>
    <name evidence="7" type="primary">gloB</name>
    <name evidence="9" type="ORF">QO012_001153</name>
</gene>
<dbReference type="HAMAP" id="MF_01374">
    <property type="entry name" value="Glyoxalase_2"/>
    <property type="match status" value="1"/>
</dbReference>
<feature type="binding site" evidence="7">
    <location>
        <position position="173"/>
    </location>
    <ligand>
        <name>Zn(2+)</name>
        <dbReference type="ChEBI" id="CHEBI:29105"/>
        <label>2</label>
    </ligand>
</feature>
<comment type="cofactor">
    <cofactor evidence="7">
        <name>Zn(2+)</name>
        <dbReference type="ChEBI" id="CHEBI:29105"/>
    </cofactor>
    <text evidence="7">Binds 2 Zn(2+) ions per subunit.</text>
</comment>
<evidence type="ECO:0000256" key="6">
    <source>
        <dbReference type="ARBA" id="ARBA00022833"/>
    </source>
</evidence>
<evidence type="ECO:0000256" key="3">
    <source>
        <dbReference type="ARBA" id="ARBA00006759"/>
    </source>
</evidence>
<dbReference type="SUPFAM" id="SSF56281">
    <property type="entry name" value="Metallo-hydrolase/oxidoreductase"/>
    <property type="match status" value="1"/>
</dbReference>
<evidence type="ECO:0000256" key="5">
    <source>
        <dbReference type="ARBA" id="ARBA00022801"/>
    </source>
</evidence>
<dbReference type="EC" id="3.1.2.6" evidence="7"/>
<evidence type="ECO:0000313" key="9">
    <source>
        <dbReference type="EMBL" id="MDQ0446662.1"/>
    </source>
</evidence>
<feature type="binding site" evidence="7">
    <location>
        <position position="62"/>
    </location>
    <ligand>
        <name>Zn(2+)</name>
        <dbReference type="ChEBI" id="CHEBI:29105"/>
        <label>2</label>
    </ligand>
</feature>
<comment type="caution">
    <text evidence="9">The sequence shown here is derived from an EMBL/GenBank/DDBJ whole genome shotgun (WGS) entry which is preliminary data.</text>
</comment>
<evidence type="ECO:0000256" key="7">
    <source>
        <dbReference type="HAMAP-Rule" id="MF_01374"/>
    </source>
</evidence>
<dbReference type="InterPro" id="IPR036866">
    <property type="entry name" value="RibonucZ/Hydroxyglut_hydro"/>
</dbReference>
<comment type="function">
    <text evidence="7">Thiolesterase that catalyzes the hydrolysis of S-D-lactoyl-glutathione to form glutathione and D-lactic acid.</text>
</comment>
<keyword evidence="6 7" id="KW-0862">Zinc</keyword>
<feature type="binding site" evidence="7">
    <location>
        <position position="135"/>
    </location>
    <ligand>
        <name>Zn(2+)</name>
        <dbReference type="ChEBI" id="CHEBI:29105"/>
        <label>2</label>
    </ligand>
</feature>
<evidence type="ECO:0000256" key="1">
    <source>
        <dbReference type="ARBA" id="ARBA00001623"/>
    </source>
</evidence>
<dbReference type="EMBL" id="JAUSVP010000003">
    <property type="protein sequence ID" value="MDQ0446662.1"/>
    <property type="molecule type" value="Genomic_DNA"/>
</dbReference>
<dbReference type="InterPro" id="IPR035680">
    <property type="entry name" value="Clx_II_MBL"/>
</dbReference>
<dbReference type="Pfam" id="PF00753">
    <property type="entry name" value="Lactamase_B"/>
    <property type="match status" value="1"/>
</dbReference>
<dbReference type="Gene3D" id="3.60.15.10">
    <property type="entry name" value="Ribonuclease Z/Hydroxyacylglutathione hydrolase-like"/>
    <property type="match status" value="1"/>
</dbReference>
<dbReference type="PANTHER" id="PTHR43705:SF1">
    <property type="entry name" value="HYDROXYACYLGLUTATHIONE HYDROLASE GLOB"/>
    <property type="match status" value="1"/>
</dbReference>
<evidence type="ECO:0000259" key="8">
    <source>
        <dbReference type="SMART" id="SM00849"/>
    </source>
</evidence>
<organism evidence="9 10">
    <name type="scientific">Methylobacterium aerolatum</name>
    <dbReference type="NCBI Taxonomy" id="418708"/>
    <lineage>
        <taxon>Bacteria</taxon>
        <taxon>Pseudomonadati</taxon>
        <taxon>Pseudomonadota</taxon>
        <taxon>Alphaproteobacteria</taxon>
        <taxon>Hyphomicrobiales</taxon>
        <taxon>Methylobacteriaceae</taxon>
        <taxon>Methylobacterium</taxon>
    </lineage>
</organism>
<dbReference type="NCBIfam" id="TIGR03413">
    <property type="entry name" value="GSH_gloB"/>
    <property type="match status" value="1"/>
</dbReference>
<dbReference type="SMART" id="SM00849">
    <property type="entry name" value="Lactamase_B"/>
    <property type="match status" value="1"/>
</dbReference>
<evidence type="ECO:0000313" key="10">
    <source>
        <dbReference type="Proteomes" id="UP001231124"/>
    </source>
</evidence>
<dbReference type="Proteomes" id="UP001231124">
    <property type="component" value="Unassembled WGS sequence"/>
</dbReference>
<comment type="catalytic activity">
    <reaction evidence="1 7">
        <text>an S-(2-hydroxyacyl)glutathione + H2O = a 2-hydroxy carboxylate + glutathione + H(+)</text>
        <dbReference type="Rhea" id="RHEA:21864"/>
        <dbReference type="ChEBI" id="CHEBI:15377"/>
        <dbReference type="ChEBI" id="CHEBI:15378"/>
        <dbReference type="ChEBI" id="CHEBI:57925"/>
        <dbReference type="ChEBI" id="CHEBI:58896"/>
        <dbReference type="ChEBI" id="CHEBI:71261"/>
        <dbReference type="EC" id="3.1.2.6"/>
    </reaction>
</comment>
<dbReference type="InterPro" id="IPR032282">
    <property type="entry name" value="HAGH_C"/>
</dbReference>
<proteinExistence type="inferred from homology"/>
<comment type="pathway">
    <text evidence="2 7">Secondary metabolite metabolism; methylglyoxal degradation; (R)-lactate from methylglyoxal: step 2/2.</text>
</comment>
<feature type="binding site" evidence="7">
    <location>
        <position position="116"/>
    </location>
    <ligand>
        <name>Zn(2+)</name>
        <dbReference type="ChEBI" id="CHEBI:29105"/>
        <label>1</label>
    </ligand>
</feature>
<keyword evidence="10" id="KW-1185">Reference proteome</keyword>
<sequence>MTVDVQVETFLCRKDNIGVLLRDPSTGACAAIDVPEAAPVLRALERTGWRLTDILVTHRHGDHIDGIPEVKAATGAKVTAPRKAGGAVPQVDVAVGEGDTVTVGNLSAAVWETPGHCDDHVTYWFEAAGIVCAGDTLFTLGCGRVLEGPPEVLWRSLERFAALPGGTQVFSGHDYVLSNGRFALAADPDNAALRDRVAEAEGARQQGRFLIPSTLDRERATNPFLRSHDPVLAQSVDLSPGASPEQVFISLRAWKDRF</sequence>
<dbReference type="Pfam" id="PF16123">
    <property type="entry name" value="HAGH_C"/>
    <property type="match status" value="1"/>
</dbReference>
<protein>
    <recommendedName>
        <fullName evidence="7">Hydroxyacylglutathione hydrolase</fullName>
        <ecNumber evidence="7">3.1.2.6</ecNumber>
    </recommendedName>
    <alternativeName>
        <fullName evidence="7">Glyoxalase II</fullName>
        <shortName evidence="7">Glx II</shortName>
    </alternativeName>
</protein>
<reference evidence="9 10" key="1">
    <citation type="submission" date="2023-07" db="EMBL/GenBank/DDBJ databases">
        <title>Genomic Encyclopedia of Type Strains, Phase IV (KMG-IV): sequencing the most valuable type-strain genomes for metagenomic binning, comparative biology and taxonomic classification.</title>
        <authorList>
            <person name="Goeker M."/>
        </authorList>
    </citation>
    <scope>NUCLEOTIDE SEQUENCE [LARGE SCALE GENOMIC DNA]</scope>
    <source>
        <strain evidence="9 10">DSM 19013</strain>
    </source>
</reference>
<dbReference type="RefSeq" id="WP_238201452.1">
    <property type="nucleotide sequence ID" value="NZ_BPQE01000004.1"/>
</dbReference>
<evidence type="ECO:0000256" key="4">
    <source>
        <dbReference type="ARBA" id="ARBA00022723"/>
    </source>
</evidence>
<accession>A0ABU0HWE7</accession>
<comment type="similarity">
    <text evidence="3 7">Belongs to the metallo-beta-lactamase superfamily. Glyoxalase II family.</text>
</comment>
<dbReference type="PANTHER" id="PTHR43705">
    <property type="entry name" value="HYDROXYACYLGLUTATHIONE HYDROLASE"/>
    <property type="match status" value="1"/>
</dbReference>
<dbReference type="InterPro" id="IPR001279">
    <property type="entry name" value="Metallo-B-lactamas"/>
</dbReference>
<dbReference type="GO" id="GO:0004416">
    <property type="term" value="F:hydroxyacylglutathione hydrolase activity"/>
    <property type="evidence" value="ECO:0007669"/>
    <property type="project" value="UniProtKB-EC"/>
</dbReference>
<dbReference type="InterPro" id="IPR017782">
    <property type="entry name" value="Hydroxyacylglutathione_Hdrlase"/>
</dbReference>
<evidence type="ECO:0000256" key="2">
    <source>
        <dbReference type="ARBA" id="ARBA00004963"/>
    </source>
</evidence>
<feature type="domain" description="Metallo-beta-lactamase" evidence="8">
    <location>
        <begin position="15"/>
        <end position="173"/>
    </location>
</feature>
<feature type="binding site" evidence="7">
    <location>
        <position position="58"/>
    </location>
    <ligand>
        <name>Zn(2+)</name>
        <dbReference type="ChEBI" id="CHEBI:29105"/>
        <label>1</label>
    </ligand>
</feature>
<keyword evidence="4 7" id="KW-0479">Metal-binding</keyword>
<comment type="subunit">
    <text evidence="7">Monomer.</text>
</comment>
<keyword evidence="5 7" id="KW-0378">Hydrolase</keyword>
<feature type="binding site" evidence="7">
    <location>
        <position position="63"/>
    </location>
    <ligand>
        <name>Zn(2+)</name>
        <dbReference type="ChEBI" id="CHEBI:29105"/>
        <label>2</label>
    </ligand>
</feature>
<name>A0ABU0HWE7_9HYPH</name>
<dbReference type="InterPro" id="IPR050110">
    <property type="entry name" value="Glyoxalase_II_hydrolase"/>
</dbReference>
<feature type="binding site" evidence="7">
    <location>
        <position position="135"/>
    </location>
    <ligand>
        <name>Zn(2+)</name>
        <dbReference type="ChEBI" id="CHEBI:29105"/>
        <label>1</label>
    </ligand>
</feature>
<dbReference type="PIRSF" id="PIRSF005457">
    <property type="entry name" value="Glx"/>
    <property type="match status" value="1"/>
</dbReference>